<dbReference type="Gene3D" id="1.10.630.10">
    <property type="entry name" value="Cytochrome P450"/>
    <property type="match status" value="1"/>
</dbReference>
<sequence>MTDTTLEQPTVPLFPIDPLGTDRHGEAAQMRDLGPVVRAVLPGGVRMWVVTDYTLLAELTADPRVGRDWRNWTALRRGEVPDDWPLLGMIRLNNLMARDGAEHRRLRRPLTRHFTRARVERMAPRIDQIVATMLDDLPRQVAADGTVDLRRHYAYPFPMQVICELIGVPEQWWARFRALIDTVIRADTTAEQFVAAQQERHELFQRLFAMRRAEPADDLTSALLTDDGDEAEDAFTDEELEDTLWTLIGAGHETSISLIVNATRALLTHPEQLAMVRAGDRGTWGQVIEETLRWDSPVGNFPARFPTEDVTVAGVTIPKGDAILAPWSGVNRDPQQYGETADRFDITRPVKRHLAFGSGPHVCIGPALARLEGMAALPPLFARYPELRLAVDPAELTAVPSIFSNSVTGLPVHLGPEQR</sequence>
<dbReference type="InterPro" id="IPR036396">
    <property type="entry name" value="Cyt_P450_sf"/>
</dbReference>
<dbReference type="CDD" id="cd11029">
    <property type="entry name" value="CYP107-like"/>
    <property type="match status" value="1"/>
</dbReference>
<dbReference type="InterPro" id="IPR001128">
    <property type="entry name" value="Cyt_P450"/>
</dbReference>
<accession>A0ABS1W078</accession>
<name>A0ABS1W078_9ACTN</name>
<proteinExistence type="inferred from homology"/>
<evidence type="ECO:0000256" key="2">
    <source>
        <dbReference type="RuleBase" id="RU000461"/>
    </source>
</evidence>
<keyword evidence="2" id="KW-0503">Monooxygenase</keyword>
<dbReference type="SUPFAM" id="SSF48264">
    <property type="entry name" value="Cytochrome P450"/>
    <property type="match status" value="1"/>
</dbReference>
<evidence type="ECO:0000313" key="3">
    <source>
        <dbReference type="EMBL" id="MBL7260146.1"/>
    </source>
</evidence>
<dbReference type="PROSITE" id="PS00086">
    <property type="entry name" value="CYTOCHROME_P450"/>
    <property type="match status" value="1"/>
</dbReference>
<dbReference type="PANTHER" id="PTHR46696">
    <property type="entry name" value="P450, PUTATIVE (EUROFUNG)-RELATED"/>
    <property type="match status" value="1"/>
</dbReference>
<dbReference type="RefSeq" id="WP_202996851.1">
    <property type="nucleotide sequence ID" value="NZ_JAENHO010000013.1"/>
</dbReference>
<comment type="caution">
    <text evidence="3">The sequence shown here is derived from an EMBL/GenBank/DDBJ whole genome shotgun (WGS) entry which is preliminary data.</text>
</comment>
<protein>
    <submittedName>
        <fullName evidence="3">Cytochrome P450</fullName>
    </submittedName>
</protein>
<keyword evidence="4" id="KW-1185">Reference proteome</keyword>
<dbReference type="Pfam" id="PF00067">
    <property type="entry name" value="p450"/>
    <property type="match status" value="2"/>
</dbReference>
<keyword evidence="2" id="KW-0560">Oxidoreductase</keyword>
<organism evidence="3 4">
    <name type="scientific">Paractinoplanes lichenicola</name>
    <dbReference type="NCBI Taxonomy" id="2802976"/>
    <lineage>
        <taxon>Bacteria</taxon>
        <taxon>Bacillati</taxon>
        <taxon>Actinomycetota</taxon>
        <taxon>Actinomycetes</taxon>
        <taxon>Micromonosporales</taxon>
        <taxon>Micromonosporaceae</taxon>
        <taxon>Paractinoplanes</taxon>
    </lineage>
</organism>
<keyword evidence="2" id="KW-0408">Iron</keyword>
<evidence type="ECO:0000256" key="1">
    <source>
        <dbReference type="ARBA" id="ARBA00010617"/>
    </source>
</evidence>
<reference evidence="3 4" key="1">
    <citation type="submission" date="2021-01" db="EMBL/GenBank/DDBJ databases">
        <title>Actinoplanes sp. nov. LDG1-01 isolated from lichen.</title>
        <authorList>
            <person name="Saeng-In P."/>
            <person name="Phongsopitanun W."/>
            <person name="Kanchanasin P."/>
            <person name="Yuki M."/>
            <person name="Kudo T."/>
            <person name="Ohkuma M."/>
            <person name="Tanasupawat S."/>
        </authorList>
    </citation>
    <scope>NUCLEOTIDE SEQUENCE [LARGE SCALE GENOMIC DNA]</scope>
    <source>
        <strain evidence="3 4">LDG1-01</strain>
    </source>
</reference>
<evidence type="ECO:0000313" key="4">
    <source>
        <dbReference type="Proteomes" id="UP000598996"/>
    </source>
</evidence>
<dbReference type="PRINTS" id="PR00359">
    <property type="entry name" value="BP450"/>
</dbReference>
<keyword evidence="2" id="KW-0349">Heme</keyword>
<dbReference type="InterPro" id="IPR002397">
    <property type="entry name" value="Cyt_P450_B"/>
</dbReference>
<dbReference type="EMBL" id="JAENHO010000013">
    <property type="protein sequence ID" value="MBL7260146.1"/>
    <property type="molecule type" value="Genomic_DNA"/>
</dbReference>
<comment type="similarity">
    <text evidence="1 2">Belongs to the cytochrome P450 family.</text>
</comment>
<dbReference type="InterPro" id="IPR017972">
    <property type="entry name" value="Cyt_P450_CS"/>
</dbReference>
<dbReference type="PANTHER" id="PTHR46696:SF1">
    <property type="entry name" value="CYTOCHROME P450 YJIB-RELATED"/>
    <property type="match status" value="1"/>
</dbReference>
<gene>
    <name evidence="3" type="ORF">JKJ07_38075</name>
</gene>
<keyword evidence="2" id="KW-0479">Metal-binding</keyword>
<dbReference type="Proteomes" id="UP000598996">
    <property type="component" value="Unassembled WGS sequence"/>
</dbReference>